<dbReference type="Proteomes" id="UP000265566">
    <property type="component" value="Chromosome 2"/>
</dbReference>
<evidence type="ECO:0000313" key="11">
    <source>
        <dbReference type="Proteomes" id="UP000265566"/>
    </source>
</evidence>
<keyword evidence="3 9" id="KW-0964">Secreted</keyword>
<gene>
    <name evidence="10" type="ORF">MtrunA17_Chr2g0298281</name>
</gene>
<dbReference type="EMBL" id="PSQE01000002">
    <property type="protein sequence ID" value="RHN73419.1"/>
    <property type="molecule type" value="Genomic_DNA"/>
</dbReference>
<sequence>MLVLFVVGQVTVKGSETCSQFIAGCLDTPSCDSYCKEQYSDGNGICANERCICNFTCGGKPGKKAPKRDCEVNLGFCDNGGSPSCNDKCSSRYQAGTGYCDASIDPRFATCTCLYVC</sequence>
<dbReference type="AlphaFoldDB" id="A0A396J5L2"/>
<comment type="caution">
    <text evidence="10">The sequence shown here is derived from an EMBL/GenBank/DDBJ whole genome shotgun (WGS) entry which is preliminary data.</text>
</comment>
<keyword evidence="6" id="KW-0732">Signal</keyword>
<dbReference type="Gramene" id="rna9231">
    <property type="protein sequence ID" value="RHN73419.1"/>
    <property type="gene ID" value="gene9231"/>
</dbReference>
<organism evidence="10 11">
    <name type="scientific">Medicago truncatula</name>
    <name type="common">Barrel medic</name>
    <name type="synonym">Medicago tribuloides</name>
    <dbReference type="NCBI Taxonomy" id="3880"/>
    <lineage>
        <taxon>Eukaryota</taxon>
        <taxon>Viridiplantae</taxon>
        <taxon>Streptophyta</taxon>
        <taxon>Embryophyta</taxon>
        <taxon>Tracheophyta</taxon>
        <taxon>Spermatophyta</taxon>
        <taxon>Magnoliopsida</taxon>
        <taxon>eudicotyledons</taxon>
        <taxon>Gunneridae</taxon>
        <taxon>Pentapetalae</taxon>
        <taxon>rosids</taxon>
        <taxon>fabids</taxon>
        <taxon>Fabales</taxon>
        <taxon>Fabaceae</taxon>
        <taxon>Papilionoideae</taxon>
        <taxon>50 kb inversion clade</taxon>
        <taxon>NPAAA clade</taxon>
        <taxon>Hologalegina</taxon>
        <taxon>IRL clade</taxon>
        <taxon>Trifolieae</taxon>
        <taxon>Medicago</taxon>
    </lineage>
</organism>
<dbReference type="PANTHER" id="PTHR36788">
    <property type="entry name" value="DEFENSIN-LIKE PROTEIN 183"/>
    <property type="match status" value="1"/>
</dbReference>
<dbReference type="InterPro" id="IPR039641">
    <property type="entry name" value="LCR"/>
</dbReference>
<dbReference type="GO" id="GO:0050832">
    <property type="term" value="P:defense response to fungus"/>
    <property type="evidence" value="ECO:0007669"/>
    <property type="project" value="UniProtKB-UniRule"/>
</dbReference>
<comment type="similarity">
    <text evidence="2 9">Belongs to the DEFL family.</text>
</comment>
<evidence type="ECO:0000256" key="8">
    <source>
        <dbReference type="ARBA" id="ARBA00023157"/>
    </source>
</evidence>
<evidence type="ECO:0000256" key="9">
    <source>
        <dbReference type="RuleBase" id="RU367109"/>
    </source>
</evidence>
<keyword evidence="8" id="KW-1015">Disulfide bond</keyword>
<comment type="subcellular location">
    <subcellularLocation>
        <location evidence="1 9">Secreted</location>
    </subcellularLocation>
</comment>
<accession>A0A396J5L2</accession>
<keyword evidence="4 9" id="KW-0929">Antimicrobial</keyword>
<evidence type="ECO:0000256" key="2">
    <source>
        <dbReference type="ARBA" id="ARBA00006722"/>
    </source>
</evidence>
<dbReference type="PANTHER" id="PTHR36788:SF2">
    <property type="entry name" value="DEFENSIN-LIKE PROTEIN 183"/>
    <property type="match status" value="1"/>
</dbReference>
<keyword evidence="5 9" id="KW-0295">Fungicide</keyword>
<proteinExistence type="inferred from homology"/>
<evidence type="ECO:0000313" key="10">
    <source>
        <dbReference type="EMBL" id="RHN73419.1"/>
    </source>
</evidence>
<dbReference type="GO" id="GO:0031640">
    <property type="term" value="P:killing of cells of another organism"/>
    <property type="evidence" value="ECO:0007669"/>
    <property type="project" value="UniProtKB-UniRule"/>
</dbReference>
<evidence type="ECO:0000256" key="4">
    <source>
        <dbReference type="ARBA" id="ARBA00022529"/>
    </source>
</evidence>
<protein>
    <recommendedName>
        <fullName evidence="9">Defensin-like protein</fullName>
    </recommendedName>
</protein>
<evidence type="ECO:0000256" key="7">
    <source>
        <dbReference type="ARBA" id="ARBA00022821"/>
    </source>
</evidence>
<name>A0A396J5L2_MEDTR</name>
<evidence type="ECO:0000256" key="5">
    <source>
        <dbReference type="ARBA" id="ARBA00022577"/>
    </source>
</evidence>
<evidence type="ECO:0000256" key="1">
    <source>
        <dbReference type="ARBA" id="ARBA00004613"/>
    </source>
</evidence>
<keyword evidence="7 9" id="KW-0611">Plant defense</keyword>
<reference evidence="11" key="1">
    <citation type="journal article" date="2018" name="Nat. Plants">
        <title>Whole-genome landscape of Medicago truncatula symbiotic genes.</title>
        <authorList>
            <person name="Pecrix Y."/>
            <person name="Staton S.E."/>
            <person name="Sallet E."/>
            <person name="Lelandais-Briere C."/>
            <person name="Moreau S."/>
            <person name="Carrere S."/>
            <person name="Blein T."/>
            <person name="Jardinaud M.F."/>
            <person name="Latrasse D."/>
            <person name="Zouine M."/>
            <person name="Zahm M."/>
            <person name="Kreplak J."/>
            <person name="Mayjonade B."/>
            <person name="Satge C."/>
            <person name="Perez M."/>
            <person name="Cauet S."/>
            <person name="Marande W."/>
            <person name="Chantry-Darmon C."/>
            <person name="Lopez-Roques C."/>
            <person name="Bouchez O."/>
            <person name="Berard A."/>
            <person name="Debelle F."/>
            <person name="Munos S."/>
            <person name="Bendahmane A."/>
            <person name="Berges H."/>
            <person name="Niebel A."/>
            <person name="Buitink J."/>
            <person name="Frugier F."/>
            <person name="Benhamed M."/>
            <person name="Crespi M."/>
            <person name="Gouzy J."/>
            <person name="Gamas P."/>
        </authorList>
    </citation>
    <scope>NUCLEOTIDE SEQUENCE [LARGE SCALE GENOMIC DNA]</scope>
    <source>
        <strain evidence="11">cv. Jemalong A17</strain>
    </source>
</reference>
<dbReference type="GO" id="GO:0005576">
    <property type="term" value="C:extracellular region"/>
    <property type="evidence" value="ECO:0007669"/>
    <property type="project" value="UniProtKB-SubCell"/>
</dbReference>
<evidence type="ECO:0000256" key="6">
    <source>
        <dbReference type="ARBA" id="ARBA00022729"/>
    </source>
</evidence>
<evidence type="ECO:0000256" key="3">
    <source>
        <dbReference type="ARBA" id="ARBA00022525"/>
    </source>
</evidence>